<protein>
    <recommendedName>
        <fullName evidence="7">5'-nucleotidase</fullName>
    </recommendedName>
</protein>
<feature type="domain" description="5'-Nucleotidase C-terminal" evidence="4">
    <location>
        <begin position="303"/>
        <end position="433"/>
    </location>
</feature>
<evidence type="ECO:0000313" key="5">
    <source>
        <dbReference type="EMBL" id="AIQ64134.1"/>
    </source>
</evidence>
<dbReference type="Proteomes" id="UP000029507">
    <property type="component" value="Chromosome"/>
</dbReference>
<dbReference type="InterPro" id="IPR036907">
    <property type="entry name" value="5'-Nucleotdase_C_sf"/>
</dbReference>
<dbReference type="OrthoDB" id="9801679at2"/>
<dbReference type="GO" id="GO:0030288">
    <property type="term" value="C:outer membrane-bounded periplasmic space"/>
    <property type="evidence" value="ECO:0007669"/>
    <property type="project" value="TreeGrafter"/>
</dbReference>
<dbReference type="InterPro" id="IPR029052">
    <property type="entry name" value="Metallo-depent_PP-like"/>
</dbReference>
<keyword evidence="2" id="KW-0547">Nucleotide-binding</keyword>
<dbReference type="Gene3D" id="3.60.21.10">
    <property type="match status" value="1"/>
</dbReference>
<dbReference type="InterPro" id="IPR008334">
    <property type="entry name" value="5'-Nucleotdase_C"/>
</dbReference>
<sequence>MTQLTIIQQNDTHGYIESHEEFFWKGDAPEYRQAGGFARIARIVKEIRKNNSNVLFVDSGDFLHGTGPSVLTRGSTIVPLLNALEIDAAVPGNWDFAYGSERLLQLQQRLAFPMIAFNLKHKDNNSYVFKPYIIKETDSLRLGIIGLTYPYVHETMPPSFSGHLSFSLGTEDLPAVIQKLKKEERVDLIIVVSHLGLPLDVKLASQVPGIDIILSGHSHDRLSQPIIHKGCIIIQSGASGSFLGKLVVSIEQGKLTDYKHELIPIYADRYEEDAEMKFMIDESLFPFRDQLSEAVGTIRTPLHRMTLQEAPMDRLITDAYLAHMDADVSFSHGWRYGAPVLPGIVTMNDLYNMIPTNPELFILEMDGASLFSALERNLEQVFAADPYQQKGGYILRSSNLMMAYKPYNPQGHRIQHMEIKGKLVQGDRIYRIAGAGEQLFMKHSVSRKMQNVHAHDVLKEYFARKGEITINDSPFIISI</sequence>
<dbReference type="InterPro" id="IPR006179">
    <property type="entry name" value="5_nucleotidase/apyrase"/>
</dbReference>
<dbReference type="InterPro" id="IPR004843">
    <property type="entry name" value="Calcineurin-like_PHP"/>
</dbReference>
<dbReference type="GO" id="GO:0016787">
    <property type="term" value="F:hydrolase activity"/>
    <property type="evidence" value="ECO:0007669"/>
    <property type="project" value="UniProtKB-KW"/>
</dbReference>
<dbReference type="PRINTS" id="PR01607">
    <property type="entry name" value="APYRASEFAMLY"/>
</dbReference>
<feature type="domain" description="Calcineurin-like phosphoesterase" evidence="3">
    <location>
        <begin position="5"/>
        <end position="220"/>
    </location>
</feature>
<dbReference type="EMBL" id="CP009286">
    <property type="protein sequence ID" value="AIQ64134.1"/>
    <property type="molecule type" value="Genomic_DNA"/>
</dbReference>
<dbReference type="GO" id="GO:0009166">
    <property type="term" value="P:nucleotide catabolic process"/>
    <property type="evidence" value="ECO:0007669"/>
    <property type="project" value="InterPro"/>
</dbReference>
<dbReference type="RefSeq" id="WP_038696179.1">
    <property type="nucleotide sequence ID" value="NZ_CP009286.1"/>
</dbReference>
<reference evidence="5 6" key="1">
    <citation type="submission" date="2014-08" db="EMBL/GenBank/DDBJ databases">
        <title>Comparative genomics of the Paenibacillus odorifer group.</title>
        <authorList>
            <person name="den Bakker H.C."/>
            <person name="Tsai Y.-C."/>
            <person name="Martin N."/>
            <person name="Korlach J."/>
            <person name="Wiedmann M."/>
        </authorList>
    </citation>
    <scope>NUCLEOTIDE SEQUENCE [LARGE SCALE GENOMIC DNA]</scope>
    <source>
        <strain evidence="5 6">DSM 14472</strain>
    </source>
</reference>
<organism evidence="5 6">
    <name type="scientific">Paenibacillus stellifer</name>
    <dbReference type="NCBI Taxonomy" id="169760"/>
    <lineage>
        <taxon>Bacteria</taxon>
        <taxon>Bacillati</taxon>
        <taxon>Bacillota</taxon>
        <taxon>Bacilli</taxon>
        <taxon>Bacillales</taxon>
        <taxon>Paenibacillaceae</taxon>
        <taxon>Paenibacillus</taxon>
    </lineage>
</organism>
<evidence type="ECO:0000259" key="4">
    <source>
        <dbReference type="Pfam" id="PF02872"/>
    </source>
</evidence>
<dbReference type="Pfam" id="PF00149">
    <property type="entry name" value="Metallophos"/>
    <property type="match status" value="1"/>
</dbReference>
<dbReference type="SUPFAM" id="SSF55816">
    <property type="entry name" value="5'-nucleotidase (syn. UDP-sugar hydrolase), C-terminal domain"/>
    <property type="match status" value="1"/>
</dbReference>
<evidence type="ECO:0008006" key="7">
    <source>
        <dbReference type="Google" id="ProtNLM"/>
    </source>
</evidence>
<name>A0A089N5U5_9BACL</name>
<dbReference type="PANTHER" id="PTHR11575:SF42">
    <property type="entry name" value="SULFUR OXIDATION PROTEIN SOXB"/>
    <property type="match status" value="1"/>
</dbReference>
<keyword evidence="2" id="KW-0378">Hydrolase</keyword>
<gene>
    <name evidence="5" type="ORF">PSTEL_14625</name>
</gene>
<dbReference type="Pfam" id="PF02872">
    <property type="entry name" value="5_nucleotid_C"/>
    <property type="match status" value="1"/>
</dbReference>
<proteinExistence type="inferred from homology"/>
<dbReference type="STRING" id="169760.PSTEL_14625"/>
<evidence type="ECO:0000313" key="6">
    <source>
        <dbReference type="Proteomes" id="UP000029507"/>
    </source>
</evidence>
<keyword evidence="6" id="KW-1185">Reference proteome</keyword>
<dbReference type="PANTHER" id="PTHR11575">
    <property type="entry name" value="5'-NUCLEOTIDASE-RELATED"/>
    <property type="match status" value="1"/>
</dbReference>
<keyword evidence="1" id="KW-0732">Signal</keyword>
<dbReference type="GO" id="GO:0000166">
    <property type="term" value="F:nucleotide binding"/>
    <property type="evidence" value="ECO:0007669"/>
    <property type="project" value="UniProtKB-KW"/>
</dbReference>
<comment type="similarity">
    <text evidence="2">Belongs to the 5'-nucleotidase family.</text>
</comment>
<dbReference type="Gene3D" id="3.90.780.10">
    <property type="entry name" value="5'-Nucleotidase, C-terminal domain"/>
    <property type="match status" value="1"/>
</dbReference>
<evidence type="ECO:0000256" key="1">
    <source>
        <dbReference type="ARBA" id="ARBA00022729"/>
    </source>
</evidence>
<dbReference type="SUPFAM" id="SSF56300">
    <property type="entry name" value="Metallo-dependent phosphatases"/>
    <property type="match status" value="1"/>
</dbReference>
<dbReference type="HOGENOM" id="CLU_005854_7_5_9"/>
<evidence type="ECO:0000256" key="2">
    <source>
        <dbReference type="RuleBase" id="RU362119"/>
    </source>
</evidence>
<dbReference type="KEGG" id="pste:PSTEL_14625"/>
<dbReference type="AlphaFoldDB" id="A0A089N5U5"/>
<accession>A0A089N5U5</accession>
<evidence type="ECO:0000259" key="3">
    <source>
        <dbReference type="Pfam" id="PF00149"/>
    </source>
</evidence>